<name>A0A3G8YIL6_9DEIO</name>
<gene>
    <name evidence="1" type="ORF">EHF33_14430</name>
</gene>
<proteinExistence type="predicted"/>
<evidence type="ECO:0000313" key="1">
    <source>
        <dbReference type="EMBL" id="AZI44107.1"/>
    </source>
</evidence>
<dbReference type="RefSeq" id="WP_124873433.1">
    <property type="nucleotide sequence ID" value="NZ_CP034184.1"/>
</dbReference>
<dbReference type="EMBL" id="CP034184">
    <property type="protein sequence ID" value="AZI44107.1"/>
    <property type="molecule type" value="Genomic_DNA"/>
</dbReference>
<protein>
    <submittedName>
        <fullName evidence="1">Uncharacterized protein</fullName>
    </submittedName>
</protein>
<evidence type="ECO:0000313" key="2">
    <source>
        <dbReference type="Proteomes" id="UP000276417"/>
    </source>
</evidence>
<dbReference type="Proteomes" id="UP000276417">
    <property type="component" value="Chromosome 2"/>
</dbReference>
<accession>A0A3G8YIL6</accession>
<keyword evidence="2" id="KW-1185">Reference proteome</keyword>
<dbReference type="AlphaFoldDB" id="A0A3G8YIL6"/>
<dbReference type="KEGG" id="dph:EHF33_14430"/>
<reference evidence="1 2" key="1">
    <citation type="submission" date="2018-11" db="EMBL/GenBank/DDBJ databases">
        <title>Deinococcus shelandsis sp. nov., isolated from South Shetland Islands soil of Antarctica.</title>
        <authorList>
            <person name="Tian J."/>
        </authorList>
    </citation>
    <scope>NUCLEOTIDE SEQUENCE [LARGE SCALE GENOMIC DNA]</scope>
    <source>
        <strain evidence="1 2">S14-83T</strain>
    </source>
</reference>
<organism evidence="1 2">
    <name type="scientific">Deinococcus psychrotolerans</name>
    <dbReference type="NCBI Taxonomy" id="2489213"/>
    <lineage>
        <taxon>Bacteria</taxon>
        <taxon>Thermotogati</taxon>
        <taxon>Deinococcota</taxon>
        <taxon>Deinococci</taxon>
        <taxon>Deinococcales</taxon>
        <taxon>Deinococcaceae</taxon>
        <taxon>Deinococcus</taxon>
    </lineage>
</organism>
<sequence length="174" mass="18810">MPSNRDLVRLLAARFGTYNAARNLWQGAGGDPGELHDQDNSLDRWTDLVGKADDGAIVRVNLTLAALERLPRNETLLADLRAQLPEGLRQQVGMVLQEVTALPGIQAERAEELLAPVLARPEGQAALIVEADKADKAKSGWLESAQTVLTNVGTQATTLGFTLLTRYLTGETQN</sequence>